<sequence length="120" mass="13167">MSVLIHAMHLKKCAVALLARAFYNPAHGKGAVASALKFGQNLDKLKPHVTVALTEVDSADSTVAIAEDEHCMIVHERCKEGSLLVLLPRPVRLLNQRLVRLLVQFVQPLVIFLSGEAHLN</sequence>
<organism evidence="1 2">
    <name type="scientific">Streptomyces olivochromogenes</name>
    <dbReference type="NCBI Taxonomy" id="1963"/>
    <lineage>
        <taxon>Bacteria</taxon>
        <taxon>Bacillati</taxon>
        <taxon>Actinomycetota</taxon>
        <taxon>Actinomycetes</taxon>
        <taxon>Kitasatosporales</taxon>
        <taxon>Streptomycetaceae</taxon>
        <taxon>Streptomyces</taxon>
    </lineage>
</organism>
<accession>A0A286PGJ3</accession>
<dbReference type="AlphaFoldDB" id="A0A286PGJ3"/>
<gene>
    <name evidence="1" type="ORF">SO3561_10247</name>
</gene>
<comment type="caution">
    <text evidence="1">The sequence shown here is derived from an EMBL/GenBank/DDBJ whole genome shotgun (WGS) entry which is preliminary data.</text>
</comment>
<dbReference type="Proteomes" id="UP000217446">
    <property type="component" value="Unassembled WGS sequence"/>
</dbReference>
<evidence type="ECO:0000313" key="2">
    <source>
        <dbReference type="Proteomes" id="UP000217446"/>
    </source>
</evidence>
<name>A0A286PGJ3_STROL</name>
<dbReference type="EMBL" id="BDQI01000060">
    <property type="protein sequence ID" value="GAX58672.1"/>
    <property type="molecule type" value="Genomic_DNA"/>
</dbReference>
<keyword evidence="2" id="KW-1185">Reference proteome</keyword>
<proteinExistence type="predicted"/>
<protein>
    <submittedName>
        <fullName evidence="1">Uncharacterized protein</fullName>
    </submittedName>
</protein>
<reference evidence="2" key="1">
    <citation type="submission" date="2017-05" db="EMBL/GenBank/DDBJ databases">
        <title>Streptomyces olivochromogenes NBRC 3561 whole genome shotgun sequence.</title>
        <authorList>
            <person name="Dohra H."/>
            <person name="Kodani S."/>
        </authorList>
    </citation>
    <scope>NUCLEOTIDE SEQUENCE [LARGE SCALE GENOMIC DNA]</scope>
    <source>
        <strain evidence="2">NBRC 3561</strain>
    </source>
</reference>
<evidence type="ECO:0000313" key="1">
    <source>
        <dbReference type="EMBL" id="GAX58672.1"/>
    </source>
</evidence>